<protein>
    <submittedName>
        <fullName evidence="1">Uncharacterized protein</fullName>
    </submittedName>
</protein>
<dbReference type="OrthoDB" id="5197832at2"/>
<accession>A0A4Y8X4Z5</accession>
<dbReference type="AlphaFoldDB" id="A0A4Y8X4Z5"/>
<dbReference type="EMBL" id="JACHMC010000001">
    <property type="protein sequence ID" value="MBB4883141.1"/>
    <property type="molecule type" value="Genomic_DNA"/>
</dbReference>
<name>A0A4Y8X4Z5_9MICC</name>
<sequence length="122" mass="13336">MILDTWFWAGTAVGVLSLLVCLAMTALRTHPADASIVSVAAVELFLLVYGVVGAFRQLGGDPLNGPVWEFWGYVLTALVVPVIAVLWAASDRTRWANLVLAVVGPTVVVMLHRMQVIWYGQW</sequence>
<comment type="caution">
    <text evidence="1">The sequence shown here is derived from an EMBL/GenBank/DDBJ whole genome shotgun (WGS) entry which is preliminary data.</text>
</comment>
<keyword evidence="2" id="KW-1185">Reference proteome</keyword>
<evidence type="ECO:0000313" key="1">
    <source>
        <dbReference type="EMBL" id="MBB4883141.1"/>
    </source>
</evidence>
<reference evidence="1 2" key="1">
    <citation type="submission" date="2020-08" db="EMBL/GenBank/DDBJ databases">
        <title>Sequencing the genomes of 1000 actinobacteria strains.</title>
        <authorList>
            <person name="Klenk H.-P."/>
        </authorList>
    </citation>
    <scope>NUCLEOTIDE SEQUENCE [LARGE SCALE GENOMIC DNA]</scope>
    <source>
        <strain evidence="1 2">DSM 19079</strain>
    </source>
</reference>
<proteinExistence type="predicted"/>
<gene>
    <name evidence="1" type="ORF">BJ976_001492</name>
</gene>
<dbReference type="Proteomes" id="UP000560081">
    <property type="component" value="Unassembled WGS sequence"/>
</dbReference>
<dbReference type="RefSeq" id="WP_135028404.1">
    <property type="nucleotide sequence ID" value="NZ_BMLA01000001.1"/>
</dbReference>
<evidence type="ECO:0000313" key="2">
    <source>
        <dbReference type="Proteomes" id="UP000560081"/>
    </source>
</evidence>
<organism evidence="1 2">
    <name type="scientific">Micrococcus flavus</name>
    <dbReference type="NCBI Taxonomy" id="384602"/>
    <lineage>
        <taxon>Bacteria</taxon>
        <taxon>Bacillati</taxon>
        <taxon>Actinomycetota</taxon>
        <taxon>Actinomycetes</taxon>
        <taxon>Micrococcales</taxon>
        <taxon>Micrococcaceae</taxon>
        <taxon>Micrococcus</taxon>
    </lineage>
</organism>